<dbReference type="InterPro" id="IPR025943">
    <property type="entry name" value="Sigma_54_int_dom_ATP-bd_2"/>
</dbReference>
<dbReference type="InterPro" id="IPR003593">
    <property type="entry name" value="AAA+_ATPase"/>
</dbReference>
<dbReference type="InterPro" id="IPR027417">
    <property type="entry name" value="P-loop_NTPase"/>
</dbReference>
<dbReference type="InterPro" id="IPR009057">
    <property type="entry name" value="Homeodomain-like_sf"/>
</dbReference>
<protein>
    <submittedName>
        <fullName evidence="7">Sigma-54-dependent Fis family transcriptional regulator</fullName>
    </submittedName>
</protein>
<evidence type="ECO:0000256" key="3">
    <source>
        <dbReference type="ARBA" id="ARBA00023015"/>
    </source>
</evidence>
<sequence length="316" mass="36104">MKKLLSATEEPLIPNMFLGESKEFIDVLEKLKKVAKVDSTILLSGESGTGKEMAARYIHENSPRKEKAFVPVNCASLSKELLGSELFGHKKGSFTGAIEEREGKFKAAHNGTIFLDEIGEIPLEIQAKLLRVLQEGEIEKIGEETPEKVDTRVIAATNRDLSDMVENGEFREDLFYRINVIEVPMPPLRDRKDDVILLAEFFIEKISERIGVESKMLDDNVAKLLKDYNWPGNIRELRNAIERGLVLSEDEILTEKDFKFLSKNKTENTEDKFESSERNIILSHIDKARNKTELARILGIKRTTLLYKLKKYEIDF</sequence>
<dbReference type="InterPro" id="IPR025944">
    <property type="entry name" value="Sigma_54_int_dom_CS"/>
</dbReference>
<dbReference type="GO" id="GO:0006355">
    <property type="term" value="P:regulation of DNA-templated transcription"/>
    <property type="evidence" value="ECO:0007669"/>
    <property type="project" value="InterPro"/>
</dbReference>
<dbReference type="PROSITE" id="PS00688">
    <property type="entry name" value="SIGMA54_INTERACT_3"/>
    <property type="match status" value="1"/>
</dbReference>
<proteinExistence type="predicted"/>
<evidence type="ECO:0000256" key="1">
    <source>
        <dbReference type="ARBA" id="ARBA00022741"/>
    </source>
</evidence>
<name>A0A2N5ZLE1_MUIH1</name>
<dbReference type="Gene3D" id="3.40.50.300">
    <property type="entry name" value="P-loop containing nucleotide triphosphate hydrolases"/>
    <property type="match status" value="1"/>
</dbReference>
<dbReference type="AlphaFoldDB" id="A0A2N5ZLE1"/>
<dbReference type="Pfam" id="PF00158">
    <property type="entry name" value="Sigma54_activat"/>
    <property type="match status" value="1"/>
</dbReference>
<dbReference type="FunFam" id="3.40.50.300:FF:000006">
    <property type="entry name" value="DNA-binding transcriptional regulator NtrC"/>
    <property type="match status" value="1"/>
</dbReference>
<dbReference type="InterPro" id="IPR002078">
    <property type="entry name" value="Sigma_54_int"/>
</dbReference>
<dbReference type="InterPro" id="IPR058031">
    <property type="entry name" value="AAA_lid_NorR"/>
</dbReference>
<dbReference type="Proteomes" id="UP000234857">
    <property type="component" value="Unassembled WGS sequence"/>
</dbReference>
<evidence type="ECO:0000256" key="4">
    <source>
        <dbReference type="ARBA" id="ARBA00023125"/>
    </source>
</evidence>
<keyword evidence="4" id="KW-0238">DNA-binding</keyword>
<dbReference type="CDD" id="cd00009">
    <property type="entry name" value="AAA"/>
    <property type="match status" value="1"/>
</dbReference>
<dbReference type="SUPFAM" id="SSF52540">
    <property type="entry name" value="P-loop containing nucleoside triphosphate hydrolases"/>
    <property type="match status" value="1"/>
</dbReference>
<keyword evidence="5" id="KW-0804">Transcription</keyword>
<keyword evidence="1" id="KW-0547">Nucleotide-binding</keyword>
<evidence type="ECO:0000313" key="8">
    <source>
        <dbReference type="Proteomes" id="UP000234857"/>
    </source>
</evidence>
<evidence type="ECO:0000259" key="6">
    <source>
        <dbReference type="PROSITE" id="PS50045"/>
    </source>
</evidence>
<dbReference type="InterPro" id="IPR002197">
    <property type="entry name" value="HTH_Fis"/>
</dbReference>
<gene>
    <name evidence="7" type="ORF">C0601_01665</name>
</gene>
<dbReference type="GO" id="GO:0043565">
    <property type="term" value="F:sequence-specific DNA binding"/>
    <property type="evidence" value="ECO:0007669"/>
    <property type="project" value="InterPro"/>
</dbReference>
<dbReference type="Pfam" id="PF02954">
    <property type="entry name" value="HTH_8"/>
    <property type="match status" value="1"/>
</dbReference>
<evidence type="ECO:0000313" key="7">
    <source>
        <dbReference type="EMBL" id="PLX19499.1"/>
    </source>
</evidence>
<organism evidence="7 8">
    <name type="scientific">Muiribacterium halophilum</name>
    <dbReference type="NCBI Taxonomy" id="2053465"/>
    <lineage>
        <taxon>Bacteria</taxon>
        <taxon>Candidatus Muiribacteriota</taxon>
        <taxon>Candidatus Muiribacteriia</taxon>
        <taxon>Candidatus Muiribacteriales</taxon>
        <taxon>Candidatus Muiribacteriaceae</taxon>
        <taxon>Candidatus Muiribacterium</taxon>
    </lineage>
</organism>
<dbReference type="EMBL" id="PKTG01000026">
    <property type="protein sequence ID" value="PLX19499.1"/>
    <property type="molecule type" value="Genomic_DNA"/>
</dbReference>
<reference evidence="7 8" key="1">
    <citation type="submission" date="2017-11" db="EMBL/GenBank/DDBJ databases">
        <title>Genome-resolved metagenomics identifies genetic mobility, metabolic interactions, and unexpected diversity in perchlorate-reducing communities.</title>
        <authorList>
            <person name="Barnum T.P."/>
            <person name="Figueroa I.A."/>
            <person name="Carlstrom C.I."/>
            <person name="Lucas L.N."/>
            <person name="Engelbrektson A.L."/>
            <person name="Coates J.D."/>
        </authorList>
    </citation>
    <scope>NUCLEOTIDE SEQUENCE [LARGE SCALE GENOMIC DNA]</scope>
    <source>
        <strain evidence="7">BM706</strain>
    </source>
</reference>
<dbReference type="Gene3D" id="1.10.8.60">
    <property type="match status" value="1"/>
</dbReference>
<evidence type="ECO:0000256" key="2">
    <source>
        <dbReference type="ARBA" id="ARBA00022840"/>
    </source>
</evidence>
<dbReference type="SMART" id="SM00382">
    <property type="entry name" value="AAA"/>
    <property type="match status" value="1"/>
</dbReference>
<dbReference type="SUPFAM" id="SSF46689">
    <property type="entry name" value="Homeodomain-like"/>
    <property type="match status" value="1"/>
</dbReference>
<dbReference type="PROSITE" id="PS50045">
    <property type="entry name" value="SIGMA54_INTERACT_4"/>
    <property type="match status" value="1"/>
</dbReference>
<keyword evidence="2" id="KW-0067">ATP-binding</keyword>
<dbReference type="PROSITE" id="PS00676">
    <property type="entry name" value="SIGMA54_INTERACT_2"/>
    <property type="match status" value="1"/>
</dbReference>
<dbReference type="Pfam" id="PF25601">
    <property type="entry name" value="AAA_lid_14"/>
    <property type="match status" value="1"/>
</dbReference>
<dbReference type="GO" id="GO:0005524">
    <property type="term" value="F:ATP binding"/>
    <property type="evidence" value="ECO:0007669"/>
    <property type="project" value="UniProtKB-KW"/>
</dbReference>
<dbReference type="PANTHER" id="PTHR32071">
    <property type="entry name" value="TRANSCRIPTIONAL REGULATORY PROTEIN"/>
    <property type="match status" value="1"/>
</dbReference>
<accession>A0A2N5ZLE1</accession>
<keyword evidence="3" id="KW-0805">Transcription regulation</keyword>
<feature type="domain" description="Sigma-54 factor interaction" evidence="6">
    <location>
        <begin position="17"/>
        <end position="246"/>
    </location>
</feature>
<dbReference type="Gene3D" id="1.10.10.60">
    <property type="entry name" value="Homeodomain-like"/>
    <property type="match status" value="1"/>
</dbReference>
<evidence type="ECO:0000256" key="5">
    <source>
        <dbReference type="ARBA" id="ARBA00023163"/>
    </source>
</evidence>
<comment type="caution">
    <text evidence="7">The sequence shown here is derived from an EMBL/GenBank/DDBJ whole genome shotgun (WGS) entry which is preliminary data.</text>
</comment>